<evidence type="ECO:0000313" key="4">
    <source>
        <dbReference type="EMBL" id="TPD59730.1"/>
    </source>
</evidence>
<dbReference type="RefSeq" id="WP_139940702.1">
    <property type="nucleotide sequence ID" value="NZ_JBHSYP010000006.1"/>
</dbReference>
<proteinExistence type="predicted"/>
<dbReference type="EMBL" id="VFIY01000010">
    <property type="protein sequence ID" value="TPD59730.1"/>
    <property type="molecule type" value="Genomic_DNA"/>
</dbReference>
<dbReference type="AlphaFoldDB" id="A0A501PGZ3"/>
<dbReference type="InterPro" id="IPR014189">
    <property type="entry name" value="Quinone_OxRdtase_PIG3"/>
</dbReference>
<dbReference type="InterPro" id="IPR013154">
    <property type="entry name" value="ADH-like_N"/>
</dbReference>
<accession>A0A501PGZ3</accession>
<keyword evidence="5" id="KW-1185">Reference proteome</keyword>
<dbReference type="Gene3D" id="3.90.180.10">
    <property type="entry name" value="Medium-chain alcohol dehydrogenases, catalytic domain"/>
    <property type="match status" value="1"/>
</dbReference>
<dbReference type="NCBIfam" id="TIGR02824">
    <property type="entry name" value="quinone_pig3"/>
    <property type="match status" value="1"/>
</dbReference>
<dbReference type="InterPro" id="IPR011032">
    <property type="entry name" value="GroES-like_sf"/>
</dbReference>
<dbReference type="PANTHER" id="PTHR48106:SF8">
    <property type="entry name" value="OS02G0805600 PROTEIN"/>
    <property type="match status" value="1"/>
</dbReference>
<dbReference type="Gene3D" id="3.40.50.720">
    <property type="entry name" value="NAD(P)-binding Rossmann-like Domain"/>
    <property type="match status" value="1"/>
</dbReference>
<dbReference type="InterPro" id="IPR020843">
    <property type="entry name" value="ER"/>
</dbReference>
<dbReference type="SUPFAM" id="SSF50129">
    <property type="entry name" value="GroES-like"/>
    <property type="match status" value="1"/>
</dbReference>
<evidence type="ECO:0000259" key="3">
    <source>
        <dbReference type="SMART" id="SM00829"/>
    </source>
</evidence>
<dbReference type="CDD" id="cd05276">
    <property type="entry name" value="p53_inducible_oxidoreductase"/>
    <property type="match status" value="1"/>
</dbReference>
<protein>
    <submittedName>
        <fullName evidence="4">NAD(P)H-quinone oxidoreductase</fullName>
    </submittedName>
</protein>
<dbReference type="PANTHER" id="PTHR48106">
    <property type="entry name" value="QUINONE OXIDOREDUCTASE PIG3-RELATED"/>
    <property type="match status" value="1"/>
</dbReference>
<evidence type="ECO:0000256" key="1">
    <source>
        <dbReference type="ARBA" id="ARBA00022857"/>
    </source>
</evidence>
<name>A0A501PGZ3_9PROT</name>
<keyword evidence="2" id="KW-0560">Oxidoreductase</keyword>
<dbReference type="Pfam" id="PF00107">
    <property type="entry name" value="ADH_zinc_N"/>
    <property type="match status" value="1"/>
</dbReference>
<evidence type="ECO:0000256" key="2">
    <source>
        <dbReference type="ARBA" id="ARBA00023002"/>
    </source>
</evidence>
<dbReference type="InterPro" id="IPR013149">
    <property type="entry name" value="ADH-like_C"/>
</dbReference>
<reference evidence="5" key="1">
    <citation type="submission" date="2019-06" db="EMBL/GenBank/DDBJ databases">
        <title>The complete genome of Emcibacter congregatus ZYLT.</title>
        <authorList>
            <person name="Zhao Z."/>
        </authorList>
    </citation>
    <scope>NUCLEOTIDE SEQUENCE [LARGE SCALE GENOMIC DNA]</scope>
    <source>
        <strain evidence="5">MCCC 1A06723</strain>
    </source>
</reference>
<keyword evidence="1" id="KW-0521">NADP</keyword>
<dbReference type="SMART" id="SM00829">
    <property type="entry name" value="PKS_ER"/>
    <property type="match status" value="1"/>
</dbReference>
<evidence type="ECO:0000313" key="5">
    <source>
        <dbReference type="Proteomes" id="UP000319148"/>
    </source>
</evidence>
<dbReference type="SUPFAM" id="SSF51735">
    <property type="entry name" value="NAD(P)-binding Rossmann-fold domains"/>
    <property type="match status" value="1"/>
</dbReference>
<dbReference type="InterPro" id="IPR036291">
    <property type="entry name" value="NAD(P)-bd_dom_sf"/>
</dbReference>
<gene>
    <name evidence="4" type="ORF">FIV46_09555</name>
</gene>
<dbReference type="Proteomes" id="UP000319148">
    <property type="component" value="Unassembled WGS sequence"/>
</dbReference>
<dbReference type="Pfam" id="PF08240">
    <property type="entry name" value="ADH_N"/>
    <property type="match status" value="1"/>
</dbReference>
<feature type="domain" description="Enoyl reductase (ER)" evidence="3">
    <location>
        <begin position="19"/>
        <end position="331"/>
    </location>
</feature>
<dbReference type="OrthoDB" id="9780520at2"/>
<sequence>MSVPLPENMQVIEIAEADGTPVLKPAERPLPAPKEGEVLIRVAAAGVNRPDIMQRKGLYPPPPGASDIPGLEVAGMIVAVGKNVERWKIGDEVCALVTGGGYAGYCAAPAGTCLPVPDGLGMAQAAALPETFFTVWSNVFDRGALNEGETFMVHGGTSGIGTTAIQLAKAFGATVIATCGSDEKCTVARDLGADLAINYKSQDFVEEVKGFTGGRGVDVLLDMVAGDYVDRNLKVMAEDGRLVMIAVQKGPRVEVNVLPIMLKRLTFTGSTLRAREVAFKQMIAEKLEANVWPLLSEGKVKPLMGRSFALDEADGAHAWLESGENAGKIVLTV</sequence>
<dbReference type="GO" id="GO:0070402">
    <property type="term" value="F:NADPH binding"/>
    <property type="evidence" value="ECO:0007669"/>
    <property type="project" value="TreeGrafter"/>
</dbReference>
<comment type="caution">
    <text evidence="4">The sequence shown here is derived from an EMBL/GenBank/DDBJ whole genome shotgun (WGS) entry which is preliminary data.</text>
</comment>
<organism evidence="4 5">
    <name type="scientific">Emcibacter nanhaiensis</name>
    <dbReference type="NCBI Taxonomy" id="1505037"/>
    <lineage>
        <taxon>Bacteria</taxon>
        <taxon>Pseudomonadati</taxon>
        <taxon>Pseudomonadota</taxon>
        <taxon>Alphaproteobacteria</taxon>
        <taxon>Emcibacterales</taxon>
        <taxon>Emcibacteraceae</taxon>
        <taxon>Emcibacter</taxon>
    </lineage>
</organism>
<dbReference type="GO" id="GO:0016651">
    <property type="term" value="F:oxidoreductase activity, acting on NAD(P)H"/>
    <property type="evidence" value="ECO:0007669"/>
    <property type="project" value="TreeGrafter"/>
</dbReference>